<proteinExistence type="predicted"/>
<dbReference type="Gene3D" id="2.60.20.10">
    <property type="entry name" value="Crystallins"/>
    <property type="match status" value="1"/>
</dbReference>
<accession>A0A420EQB4</accession>
<dbReference type="Proteomes" id="UP000285744">
    <property type="component" value="Unassembled WGS sequence"/>
</dbReference>
<name>A0A420EQB4_9ACTN</name>
<evidence type="ECO:0000313" key="2">
    <source>
        <dbReference type="Proteomes" id="UP000285744"/>
    </source>
</evidence>
<dbReference type="InterPro" id="IPR011024">
    <property type="entry name" value="G_crystallin-like"/>
</dbReference>
<organism evidence="1 2">
    <name type="scientific">Micromonospora globbae</name>
    <dbReference type="NCBI Taxonomy" id="1894969"/>
    <lineage>
        <taxon>Bacteria</taxon>
        <taxon>Bacillati</taxon>
        <taxon>Actinomycetota</taxon>
        <taxon>Actinomycetes</taxon>
        <taxon>Micromonosporales</taxon>
        <taxon>Micromonosporaceae</taxon>
        <taxon>Micromonospora</taxon>
    </lineage>
</organism>
<gene>
    <name evidence="1" type="ORF">D7I43_31140</name>
</gene>
<reference evidence="1 2" key="1">
    <citation type="journal article" date="2018" name="Int. J. Syst. Evol. Microbiol.">
        <title>Micromonospora globbae sp. nov., an endophytic actinomycete isolated from roots of Globba winitii C. H. Wright.</title>
        <authorList>
            <person name="Kuncharoen N."/>
            <person name="Pittayakhajonwut P."/>
            <person name="Tanasupawat S."/>
        </authorList>
    </citation>
    <scope>NUCLEOTIDE SEQUENCE [LARGE SCALE GENOMIC DNA]</scope>
    <source>
        <strain evidence="1 2">WPS1-2</strain>
    </source>
</reference>
<dbReference type="AlphaFoldDB" id="A0A420EQB4"/>
<evidence type="ECO:0008006" key="3">
    <source>
        <dbReference type="Google" id="ProtNLM"/>
    </source>
</evidence>
<dbReference type="Pfam" id="PF03995">
    <property type="entry name" value="Inhibitor_I36"/>
    <property type="match status" value="1"/>
</dbReference>
<dbReference type="SUPFAM" id="SSF49695">
    <property type="entry name" value="gamma-Crystallin-like"/>
    <property type="match status" value="1"/>
</dbReference>
<dbReference type="OrthoDB" id="3539349at2"/>
<comment type="caution">
    <text evidence="1">The sequence shown here is derived from an EMBL/GenBank/DDBJ whole genome shotgun (WGS) entry which is preliminary data.</text>
</comment>
<protein>
    <recommendedName>
        <fullName evidence="3">Peptidase inhibitor family I36 protein</fullName>
    </recommendedName>
</protein>
<sequence>MVFTIGQAATAQAAVNRGPVPAGITAPPGSYYANGIVYGSDGAQLLLNAAAIPDRCVGWVCLYEHSNFGGRNLRFGCGYQGNLTDWGFNDQMSSWSNNTGCDAKWFFNVYGTPWYDPGTCMQAWSMNTYVGPGNNDQASRLEVYTDGAAC</sequence>
<dbReference type="EMBL" id="RAQQ01000046">
    <property type="protein sequence ID" value="RKF22861.1"/>
    <property type="molecule type" value="Genomic_DNA"/>
</dbReference>
<evidence type="ECO:0000313" key="1">
    <source>
        <dbReference type="EMBL" id="RKF22861.1"/>
    </source>
</evidence>